<proteinExistence type="predicted"/>
<dbReference type="HOGENOM" id="CLU_3010564_0_0_10"/>
<gene>
    <name evidence="1" type="ORF">HMPREF0673_02676</name>
</gene>
<protein>
    <submittedName>
        <fullName evidence="1">Uncharacterized protein</fullName>
    </submittedName>
</protein>
<evidence type="ECO:0000313" key="1">
    <source>
        <dbReference type="EMBL" id="EHJ36604.1"/>
    </source>
</evidence>
<organism evidence="1 2">
    <name type="scientific">Leyella stercorea DSM 18206</name>
    <dbReference type="NCBI Taxonomy" id="1002367"/>
    <lineage>
        <taxon>Bacteria</taxon>
        <taxon>Pseudomonadati</taxon>
        <taxon>Bacteroidota</taxon>
        <taxon>Bacteroidia</taxon>
        <taxon>Bacteroidales</taxon>
        <taxon>Prevotellaceae</taxon>
        <taxon>Leyella</taxon>
    </lineage>
</organism>
<name>G6B1A4_9BACT</name>
<reference evidence="1 2" key="1">
    <citation type="submission" date="2011-08" db="EMBL/GenBank/DDBJ databases">
        <authorList>
            <person name="Weinstock G."/>
            <person name="Sodergren E."/>
            <person name="Clifton S."/>
            <person name="Fulton L."/>
            <person name="Fulton B."/>
            <person name="Courtney L."/>
            <person name="Fronick C."/>
            <person name="Harrison M."/>
            <person name="Strong C."/>
            <person name="Farmer C."/>
            <person name="Delahaunty K."/>
            <person name="Markovic C."/>
            <person name="Hall O."/>
            <person name="Minx P."/>
            <person name="Tomlinson C."/>
            <person name="Mitreva M."/>
            <person name="Hou S."/>
            <person name="Chen J."/>
            <person name="Wollam A."/>
            <person name="Pepin K.H."/>
            <person name="Johnson M."/>
            <person name="Bhonagiri V."/>
            <person name="Zhang X."/>
            <person name="Suruliraj S."/>
            <person name="Warren W."/>
            <person name="Chinwalla A."/>
            <person name="Mardis E.R."/>
            <person name="Wilson R.K."/>
        </authorList>
    </citation>
    <scope>NUCLEOTIDE SEQUENCE [LARGE SCALE GENOMIC DNA]</scope>
    <source>
        <strain evidence="1 2">DSM 18206</strain>
    </source>
</reference>
<sequence>MLSLFSYCSIIDCSLIAIQTRLCQVVDKGKNYFCEQESFLNIARHNCVFFYIFAVY</sequence>
<dbReference type="AlphaFoldDB" id="G6B1A4"/>
<dbReference type="Proteomes" id="UP000004407">
    <property type="component" value="Unassembled WGS sequence"/>
</dbReference>
<evidence type="ECO:0000313" key="2">
    <source>
        <dbReference type="Proteomes" id="UP000004407"/>
    </source>
</evidence>
<dbReference type="EMBL" id="AFZZ01000237">
    <property type="protein sequence ID" value="EHJ36604.1"/>
    <property type="molecule type" value="Genomic_DNA"/>
</dbReference>
<accession>G6B1A4</accession>
<comment type="caution">
    <text evidence="1">The sequence shown here is derived from an EMBL/GenBank/DDBJ whole genome shotgun (WGS) entry which is preliminary data.</text>
</comment>